<dbReference type="Pfam" id="PF01170">
    <property type="entry name" value="UPF0020"/>
    <property type="match status" value="1"/>
</dbReference>
<dbReference type="Proteomes" id="UP000075766">
    <property type="component" value="Unassembled WGS sequence"/>
</dbReference>
<dbReference type="GO" id="GO:0032259">
    <property type="term" value="P:methylation"/>
    <property type="evidence" value="ECO:0007669"/>
    <property type="project" value="UniProtKB-KW"/>
</dbReference>
<dbReference type="NCBIfam" id="NF008748">
    <property type="entry name" value="PRK11783.1"/>
    <property type="match status" value="1"/>
</dbReference>
<dbReference type="Gene3D" id="3.30.750.80">
    <property type="entry name" value="RNA methyltransferase domain (HRMD) like"/>
    <property type="match status" value="1"/>
</dbReference>
<dbReference type="CDD" id="cd11715">
    <property type="entry name" value="THUMP_AdoMetMT"/>
    <property type="match status" value="1"/>
</dbReference>
<dbReference type="PANTHER" id="PTHR47313:SF1">
    <property type="entry name" value="RIBOSOMAL RNA LARGE SUBUNIT METHYLTRANSFERASE K_L"/>
    <property type="match status" value="1"/>
</dbReference>
<dbReference type="InterPro" id="IPR019614">
    <property type="entry name" value="SAM-dep_methyl-trfase"/>
</dbReference>
<comment type="subcellular location">
    <subcellularLocation>
        <location evidence="6">Cytoplasm</location>
    </subcellularLocation>
</comment>
<evidence type="ECO:0000256" key="7">
    <source>
        <dbReference type="PROSITE-ProRule" id="PRU00529"/>
    </source>
</evidence>
<dbReference type="EMBL" id="LSYU01000034">
    <property type="protein sequence ID" value="KXX65341.1"/>
    <property type="molecule type" value="Genomic_DNA"/>
</dbReference>
<proteinExistence type="inferred from homology"/>
<dbReference type="Gene3D" id="3.40.50.150">
    <property type="entry name" value="Vaccinia Virus protein VP39"/>
    <property type="match status" value="2"/>
</dbReference>
<keyword evidence="1 6" id="KW-0963">Cytoplasm</keyword>
<keyword evidence="3 6" id="KW-0489">Methyltransferase</keyword>
<dbReference type="Pfam" id="PF10672">
    <property type="entry name" value="Methyltrans_SAM"/>
    <property type="match status" value="1"/>
</dbReference>
<dbReference type="InterPro" id="IPR002052">
    <property type="entry name" value="DNA_methylase_N6_adenine_CS"/>
</dbReference>
<dbReference type="EC" id="2.1.1.264" evidence="6"/>
<feature type="domain" description="THUMP" evidence="8">
    <location>
        <begin position="45"/>
        <end position="156"/>
    </location>
</feature>
<dbReference type="InterPro" id="IPR017244">
    <property type="entry name" value="23SrRNA_methyltr_KL"/>
</dbReference>
<comment type="catalytic activity">
    <reaction evidence="6">
        <text>guanosine(2069) in 23S rRNA + S-adenosyl-L-methionine = N(2)-methylguanosine(2069) in 23S rRNA + S-adenosyl-L-homocysteine + H(+)</text>
        <dbReference type="Rhea" id="RHEA:43772"/>
        <dbReference type="Rhea" id="RHEA-COMP:10688"/>
        <dbReference type="Rhea" id="RHEA-COMP:10689"/>
        <dbReference type="ChEBI" id="CHEBI:15378"/>
        <dbReference type="ChEBI" id="CHEBI:57856"/>
        <dbReference type="ChEBI" id="CHEBI:59789"/>
        <dbReference type="ChEBI" id="CHEBI:74269"/>
        <dbReference type="ChEBI" id="CHEBI:74481"/>
        <dbReference type="EC" id="2.1.1.264"/>
    </reaction>
</comment>
<evidence type="ECO:0000256" key="4">
    <source>
        <dbReference type="ARBA" id="ARBA00022679"/>
    </source>
</evidence>
<comment type="function">
    <text evidence="6">Specifically methylates the guanine in position 2445 (m2G2445) and the guanine in position 2069 (m7G2069) of 23S rRNA.</text>
</comment>
<evidence type="ECO:0000259" key="8">
    <source>
        <dbReference type="PROSITE" id="PS51165"/>
    </source>
</evidence>
<evidence type="ECO:0000256" key="6">
    <source>
        <dbReference type="HAMAP-Rule" id="MF_01858"/>
    </source>
</evidence>
<sequence length="728" mass="81410">MSRHTFFASAPKHMGDLLADELRGLGLADATETRGGARFSGDLEAAYRACLWSRVANRILLPLAEFAAEDADALYAGVTELPWEDHFSPAQSIAVQFDGALNATPNRHYATLRVKDAIVDRFSARCGQRPDVDTEWPDIGIHVYAQRDQVTVSLDLSGGSLHRRGYRRQGSAAPLKENLAAALLLRAGWPELAAEGAALLDPMCGSGTLVIEGALIAADIAPSLLREHFGFLGWSAHQPEVWAALREEARARAETGRERVGTLRGYDCNPNAIRVAIDDLALAGLTGLAHFERRELSDCQPVHAEDRGLVIVNPPYGERLGADDDLEALYARLGSVLRERFLGWRAAVFTGSPELGHQLGLRAHRTHTLYNGQIECRLLHFQVEAERFATNRPRPLPPESLGPGAEMFANRLRKNLKALRKWCKREAVDCYRLYDADLPEYAFAIDVYGGVDGRWVNVQEYAPPASVDQKRARLRAREAMTMIPEVLEIPAGQVHFKVRRQQKGASQYERIAETRRFHQVAEGGHRFLVNFEDYLDTGLFLDHRDTRALVGRLAEGARFLNLFAYTASATVYAARGGARSTTTVDMSHTYLDWAERNLVLNDIGGHDHTLVQADCLQWIERHAGRREFDLIFLDPPSFSSSKRMQGTFDVQRDHVDLIAATMRLLAPTGTLIFSNNRRGFRMDHTALPWLEITDLTAQTLPHDFARNPRIHNCWQIRRRDPARGGDVE</sequence>
<keyword evidence="7" id="KW-0694">RNA-binding</keyword>
<dbReference type="EC" id="2.1.1.173" evidence="6"/>
<dbReference type="PROSITE" id="PS00092">
    <property type="entry name" value="N6_MTASE"/>
    <property type="match status" value="1"/>
</dbReference>
<dbReference type="PIRSF" id="PIRSF037618">
    <property type="entry name" value="RNA_Mtase_bacteria_prd"/>
    <property type="match status" value="1"/>
</dbReference>
<reference evidence="9 10" key="1">
    <citation type="submission" date="2016-02" db="EMBL/GenBank/DDBJ databases">
        <title>Genome sequence of Marichromatium gracile YL-28, a purple sulfur bacterium.</title>
        <authorList>
            <person name="Zhao C."/>
            <person name="Hong X."/>
            <person name="Chen S."/>
            <person name="Yang S."/>
        </authorList>
    </citation>
    <scope>NUCLEOTIDE SEQUENCE [LARGE SCALE GENOMIC DNA]</scope>
    <source>
        <strain evidence="9 10">YL28</strain>
    </source>
</reference>
<dbReference type="Pfam" id="PF22020">
    <property type="entry name" value="RlmL_1st"/>
    <property type="match status" value="1"/>
</dbReference>
<organism evidence="9 10">
    <name type="scientific">Marichromatium gracile</name>
    <name type="common">Chromatium gracile</name>
    <dbReference type="NCBI Taxonomy" id="1048"/>
    <lineage>
        <taxon>Bacteria</taxon>
        <taxon>Pseudomonadati</taxon>
        <taxon>Pseudomonadota</taxon>
        <taxon>Gammaproteobacteria</taxon>
        <taxon>Chromatiales</taxon>
        <taxon>Chromatiaceae</taxon>
        <taxon>Marichromatium</taxon>
    </lineage>
</organism>
<dbReference type="InterPro" id="IPR054170">
    <property type="entry name" value="RlmL_1st"/>
</dbReference>
<gene>
    <name evidence="6" type="primary">rlmL</name>
    <name evidence="9" type="ORF">AY586_09770</name>
</gene>
<keyword evidence="2 6" id="KW-0698">rRNA processing</keyword>
<comment type="caution">
    <text evidence="9">The sequence shown here is derived from an EMBL/GenBank/DDBJ whole genome shotgun (WGS) entry which is preliminary data.</text>
</comment>
<comment type="catalytic activity">
    <reaction evidence="6">
        <text>guanosine(2445) in 23S rRNA + S-adenosyl-L-methionine = N(2)-methylguanosine(2445) in 23S rRNA + S-adenosyl-L-homocysteine + H(+)</text>
        <dbReference type="Rhea" id="RHEA:42740"/>
        <dbReference type="Rhea" id="RHEA-COMP:10215"/>
        <dbReference type="Rhea" id="RHEA-COMP:10216"/>
        <dbReference type="ChEBI" id="CHEBI:15378"/>
        <dbReference type="ChEBI" id="CHEBI:57856"/>
        <dbReference type="ChEBI" id="CHEBI:59789"/>
        <dbReference type="ChEBI" id="CHEBI:74269"/>
        <dbReference type="ChEBI" id="CHEBI:74481"/>
        <dbReference type="EC" id="2.1.1.173"/>
    </reaction>
</comment>
<dbReference type="SMART" id="SM00981">
    <property type="entry name" value="THUMP"/>
    <property type="match status" value="1"/>
</dbReference>
<evidence type="ECO:0000256" key="2">
    <source>
        <dbReference type="ARBA" id="ARBA00022552"/>
    </source>
</evidence>
<name>A0ABR5VJ47_MARGR</name>
<evidence type="ECO:0000313" key="9">
    <source>
        <dbReference type="EMBL" id="KXX65341.1"/>
    </source>
</evidence>
<dbReference type="PROSITE" id="PS01261">
    <property type="entry name" value="UPF0020"/>
    <property type="match status" value="1"/>
</dbReference>
<dbReference type="InterPro" id="IPR000241">
    <property type="entry name" value="RlmKL-like_Mtase"/>
</dbReference>
<evidence type="ECO:0000256" key="5">
    <source>
        <dbReference type="ARBA" id="ARBA00022691"/>
    </source>
</evidence>
<dbReference type="HAMAP" id="MF_01858">
    <property type="entry name" value="23SrRNA_methyltr_KL"/>
    <property type="match status" value="1"/>
</dbReference>
<comment type="similarity">
    <text evidence="6">Belongs to the methyltransferase superfamily. RlmKL family.</text>
</comment>
<dbReference type="SUPFAM" id="SSF53335">
    <property type="entry name" value="S-adenosyl-L-methionine-dependent methyltransferases"/>
    <property type="match status" value="2"/>
</dbReference>
<dbReference type="GO" id="GO:0008168">
    <property type="term" value="F:methyltransferase activity"/>
    <property type="evidence" value="ECO:0007669"/>
    <property type="project" value="UniProtKB-KW"/>
</dbReference>
<evidence type="ECO:0000313" key="10">
    <source>
        <dbReference type="Proteomes" id="UP000075766"/>
    </source>
</evidence>
<evidence type="ECO:0000256" key="3">
    <source>
        <dbReference type="ARBA" id="ARBA00022603"/>
    </source>
</evidence>
<dbReference type="RefSeq" id="WP_062273355.1">
    <property type="nucleotide sequence ID" value="NZ_LSYU01000034.1"/>
</dbReference>
<dbReference type="Gene3D" id="3.30.2130.30">
    <property type="match status" value="1"/>
</dbReference>
<keyword evidence="10" id="KW-1185">Reference proteome</keyword>
<dbReference type="InterPro" id="IPR029063">
    <property type="entry name" value="SAM-dependent_MTases_sf"/>
</dbReference>
<keyword evidence="4 6" id="KW-0808">Transferase</keyword>
<keyword evidence="5 6" id="KW-0949">S-adenosyl-L-methionine</keyword>
<dbReference type="PROSITE" id="PS51165">
    <property type="entry name" value="THUMP"/>
    <property type="match status" value="1"/>
</dbReference>
<protein>
    <recommendedName>
        <fullName evidence="6">Ribosomal RNA large subunit methyltransferase K/L</fullName>
    </recommendedName>
    <domain>
        <recommendedName>
            <fullName evidence="6">23S rRNA m2G2445 methyltransferase</fullName>
            <ecNumber evidence="6">2.1.1.173</ecNumber>
        </recommendedName>
        <alternativeName>
            <fullName evidence="6">rRNA (guanine-N(2)-)-methyltransferase RlmL</fullName>
        </alternativeName>
    </domain>
    <domain>
        <recommendedName>
            <fullName evidence="6">23S rRNA m7G2069 methyltransferase</fullName>
            <ecNumber evidence="6">2.1.1.264</ecNumber>
        </recommendedName>
        <alternativeName>
            <fullName evidence="6">rRNA (guanine-N(7)-)-methyltransferase RlmK</fullName>
        </alternativeName>
    </domain>
</protein>
<evidence type="ECO:0000256" key="1">
    <source>
        <dbReference type="ARBA" id="ARBA00022490"/>
    </source>
</evidence>
<dbReference type="InterPro" id="IPR004114">
    <property type="entry name" value="THUMP_dom"/>
</dbReference>
<accession>A0ABR5VJ47</accession>
<dbReference type="Pfam" id="PF02926">
    <property type="entry name" value="THUMP"/>
    <property type="match status" value="1"/>
</dbReference>
<dbReference type="InterPro" id="IPR053943">
    <property type="entry name" value="RlmKL-like_Mtase_CS"/>
</dbReference>
<dbReference type="CDD" id="cd02440">
    <property type="entry name" value="AdoMet_MTases"/>
    <property type="match status" value="1"/>
</dbReference>
<dbReference type="PANTHER" id="PTHR47313">
    <property type="entry name" value="RIBOSOMAL RNA LARGE SUBUNIT METHYLTRANSFERASE K/L"/>
    <property type="match status" value="1"/>
</dbReference>